<evidence type="ECO:0000313" key="2">
    <source>
        <dbReference type="Proteomes" id="UP000075920"/>
    </source>
</evidence>
<evidence type="ECO:0000313" key="1">
    <source>
        <dbReference type="EnsemblMetazoa" id="AMIN002084-PA"/>
    </source>
</evidence>
<sequence>MCEPVYPGVCMRGCYLLFTRSRTKSKPKAIRVVVQCACVNKDGLAMDRRTV</sequence>
<reference evidence="2" key="1">
    <citation type="submission" date="2013-03" db="EMBL/GenBank/DDBJ databases">
        <title>The Genome Sequence of Anopheles minimus MINIMUS1.</title>
        <authorList>
            <consortium name="The Broad Institute Genomics Platform"/>
            <person name="Neafsey D.E."/>
            <person name="Walton C."/>
            <person name="Walker B."/>
            <person name="Young S.K."/>
            <person name="Zeng Q."/>
            <person name="Gargeya S."/>
            <person name="Fitzgerald M."/>
            <person name="Haas B."/>
            <person name="Abouelleil A."/>
            <person name="Allen A.W."/>
            <person name="Alvarado L."/>
            <person name="Arachchi H.M."/>
            <person name="Berlin A.M."/>
            <person name="Chapman S.B."/>
            <person name="Gainer-Dewar J."/>
            <person name="Goldberg J."/>
            <person name="Griggs A."/>
            <person name="Gujja S."/>
            <person name="Hansen M."/>
            <person name="Howarth C."/>
            <person name="Imamovic A."/>
            <person name="Ireland A."/>
            <person name="Larimer J."/>
            <person name="McCowan C."/>
            <person name="Murphy C."/>
            <person name="Pearson M."/>
            <person name="Poon T.W."/>
            <person name="Priest M."/>
            <person name="Roberts A."/>
            <person name="Saif S."/>
            <person name="Shea T."/>
            <person name="Sisk P."/>
            <person name="Sykes S."/>
            <person name="Wortman J."/>
            <person name="Nusbaum C."/>
            <person name="Birren B."/>
        </authorList>
    </citation>
    <scope>NUCLEOTIDE SEQUENCE [LARGE SCALE GENOMIC DNA]</scope>
    <source>
        <strain evidence="2">MINIMUS1</strain>
    </source>
</reference>
<keyword evidence="2" id="KW-1185">Reference proteome</keyword>
<organism evidence="1 2">
    <name type="scientific">Anopheles minimus</name>
    <dbReference type="NCBI Taxonomy" id="112268"/>
    <lineage>
        <taxon>Eukaryota</taxon>
        <taxon>Metazoa</taxon>
        <taxon>Ecdysozoa</taxon>
        <taxon>Arthropoda</taxon>
        <taxon>Hexapoda</taxon>
        <taxon>Insecta</taxon>
        <taxon>Pterygota</taxon>
        <taxon>Neoptera</taxon>
        <taxon>Endopterygota</taxon>
        <taxon>Diptera</taxon>
        <taxon>Nematocera</taxon>
        <taxon>Culicoidea</taxon>
        <taxon>Culicidae</taxon>
        <taxon>Anophelinae</taxon>
        <taxon>Anopheles</taxon>
    </lineage>
</organism>
<protein>
    <submittedName>
        <fullName evidence="1">Uncharacterized protein</fullName>
    </submittedName>
</protein>
<dbReference type="VEuPathDB" id="VectorBase:AMIN002084"/>
<accession>A0A182VVI9</accession>
<proteinExistence type="predicted"/>
<name>A0A182VVI9_9DIPT</name>
<dbReference type="EnsemblMetazoa" id="AMIN002084-RA">
    <property type="protein sequence ID" value="AMIN002084-PA"/>
    <property type="gene ID" value="AMIN002084"/>
</dbReference>
<dbReference type="Proteomes" id="UP000075920">
    <property type="component" value="Unassembled WGS sequence"/>
</dbReference>
<reference evidence="1" key="2">
    <citation type="submission" date="2020-05" db="UniProtKB">
        <authorList>
            <consortium name="EnsemblMetazoa"/>
        </authorList>
    </citation>
    <scope>IDENTIFICATION</scope>
    <source>
        <strain evidence="1">MINIMUS1</strain>
    </source>
</reference>
<dbReference type="AlphaFoldDB" id="A0A182VVI9"/>